<dbReference type="HOGENOM" id="CLU_034126_0_0_1"/>
<dbReference type="AlphaFoldDB" id="G8BYD2"/>
<dbReference type="PANTHER" id="PTHR28244:SF1">
    <property type="entry name" value="RNA POLYMERASE I-SPECIFIC TRANSCRIPTION INITIATION FACTOR RRN11"/>
    <property type="match status" value="1"/>
</dbReference>
<dbReference type="GO" id="GO:0017025">
    <property type="term" value="F:TBP-class protein binding"/>
    <property type="evidence" value="ECO:0007669"/>
    <property type="project" value="EnsemblFungi"/>
</dbReference>
<dbReference type="EMBL" id="HE612865">
    <property type="protein sequence ID" value="CCE64874.1"/>
    <property type="molecule type" value="Genomic_DNA"/>
</dbReference>
<evidence type="ECO:0008006" key="4">
    <source>
        <dbReference type="Google" id="ProtNLM"/>
    </source>
</evidence>
<keyword evidence="3" id="KW-1185">Reference proteome</keyword>
<dbReference type="OrthoDB" id="2159786at2759"/>
<dbReference type="GO" id="GO:0070860">
    <property type="term" value="C:RNA polymerase I core factor complex"/>
    <property type="evidence" value="ECO:0007669"/>
    <property type="project" value="EnsemblFungi"/>
</dbReference>
<dbReference type="OMA" id="EVWFIYA"/>
<organism evidence="2 3">
    <name type="scientific">Tetrapisispora phaffii (strain ATCC 24235 / CBS 4417 / NBRC 1672 / NRRL Y-8282 / UCD 70-5)</name>
    <name type="common">Yeast</name>
    <name type="synonym">Fabospora phaffii</name>
    <dbReference type="NCBI Taxonomy" id="1071381"/>
    <lineage>
        <taxon>Eukaryota</taxon>
        <taxon>Fungi</taxon>
        <taxon>Dikarya</taxon>
        <taxon>Ascomycota</taxon>
        <taxon>Saccharomycotina</taxon>
        <taxon>Saccharomycetes</taxon>
        <taxon>Saccharomycetales</taxon>
        <taxon>Saccharomycetaceae</taxon>
        <taxon>Tetrapisispora</taxon>
    </lineage>
</organism>
<dbReference type="KEGG" id="tpf:TPHA_0J00510"/>
<dbReference type="InterPro" id="IPR053029">
    <property type="entry name" value="RNA_pol_I-specific_init_factor"/>
</dbReference>
<dbReference type="eggNOG" id="ENOG502R1IK">
    <property type="taxonomic scope" value="Eukaryota"/>
</dbReference>
<dbReference type="Proteomes" id="UP000005666">
    <property type="component" value="Chromosome 10"/>
</dbReference>
<evidence type="ECO:0000313" key="3">
    <source>
        <dbReference type="Proteomes" id="UP000005666"/>
    </source>
</evidence>
<dbReference type="GO" id="GO:0042790">
    <property type="term" value="P:nucleolar large rRNA transcription by RNA polymerase I"/>
    <property type="evidence" value="ECO:0007669"/>
    <property type="project" value="EnsemblFungi"/>
</dbReference>
<protein>
    <recommendedName>
        <fullName evidence="4">RNA polymerase I-specific transcription initiation factor RRN11</fullName>
    </recommendedName>
</protein>
<dbReference type="InterPro" id="IPR007224">
    <property type="entry name" value="TIF_Rrn11"/>
</dbReference>
<feature type="region of interest" description="Disordered" evidence="1">
    <location>
        <begin position="86"/>
        <end position="112"/>
    </location>
</feature>
<accession>G8BYD2</accession>
<dbReference type="STRING" id="1071381.G8BYD2"/>
<feature type="region of interest" description="Disordered" evidence="1">
    <location>
        <begin position="36"/>
        <end position="70"/>
    </location>
</feature>
<dbReference type="PANTHER" id="PTHR28244">
    <property type="entry name" value="RNA POLYMERASE I-SPECIFIC TRANSCRIPTION INITIATION FACTOR RRN11"/>
    <property type="match status" value="1"/>
</dbReference>
<proteinExistence type="predicted"/>
<sequence length="437" mass="52022">MFELPVSSNITINAFNLKKLRYQYINDINAKHNELSKNELPTPVTSENDTGGEDLDGDSEHNLTSEDAEVAQERRIRRWKSIMGEAIDDDEDDNNHDDDVDNEFEDNGPTDEEKKYFLRYDKPQESFEKWESNNLKRQRHVNKNFITYYRFKKTRKQIDKKYKVKTMHLNKNVKNNFELMIDGFEPINDNNISRNRNLQNYNKHHLSLLTDLMYSNIFKQKWDIAYKCFTFLLRIPDVDIRRVWNLGSIILQNIDTTKLIDFLQWLSNVYSNKNRSFVQGINYRNDQTNFNGGSRRLTPLYTKTLLWHKLTLSSDSETCESEIDSLIEQIAEMVVIPPYSEDNEIWYIFALCHLVKADNLSEKLYFMSRRNPEVDEMDTYPYDTEIYNNKITICINNCKKYLRKATQDKNFDYPARTIETKLKTIETRTFDFESMPE</sequence>
<dbReference type="GeneID" id="11533034"/>
<evidence type="ECO:0000256" key="1">
    <source>
        <dbReference type="SAM" id="MobiDB-lite"/>
    </source>
</evidence>
<dbReference type="RefSeq" id="XP_003687308.1">
    <property type="nucleotide sequence ID" value="XM_003687260.1"/>
</dbReference>
<evidence type="ECO:0000313" key="2">
    <source>
        <dbReference type="EMBL" id="CCE64874.1"/>
    </source>
</evidence>
<gene>
    <name evidence="2" type="primary">TPHA0J00510</name>
    <name evidence="2" type="ordered locus">TPHA_0J00510</name>
</gene>
<feature type="compositionally biased region" description="Acidic residues" evidence="1">
    <location>
        <begin position="86"/>
        <end position="110"/>
    </location>
</feature>
<dbReference type="GO" id="GO:0001164">
    <property type="term" value="F:RNA polymerase I core promoter sequence-specific DNA binding"/>
    <property type="evidence" value="ECO:0007669"/>
    <property type="project" value="EnsemblFungi"/>
</dbReference>
<name>G8BYD2_TETPH</name>
<dbReference type="GO" id="GO:0001181">
    <property type="term" value="F:RNA polymerase I general transcription initiation factor activity"/>
    <property type="evidence" value="ECO:0007669"/>
    <property type="project" value="InterPro"/>
</dbReference>
<dbReference type="Pfam" id="PF04090">
    <property type="entry name" value="Rrn11"/>
    <property type="match status" value="1"/>
</dbReference>
<reference evidence="2 3" key="1">
    <citation type="journal article" date="2011" name="Proc. Natl. Acad. Sci. U.S.A.">
        <title>Evolutionary erosion of yeast sex chromosomes by mating-type switching accidents.</title>
        <authorList>
            <person name="Gordon J.L."/>
            <person name="Armisen D."/>
            <person name="Proux-Wera E."/>
            <person name="Oheigeartaigh S.S."/>
            <person name="Byrne K.P."/>
            <person name="Wolfe K.H."/>
        </authorList>
    </citation>
    <scope>NUCLEOTIDE SEQUENCE [LARGE SCALE GENOMIC DNA]</scope>
    <source>
        <strain evidence="3">ATCC 24235 / CBS 4417 / NBRC 1672 / NRRL Y-8282 / UCD 70-5</strain>
    </source>
</reference>